<reference evidence="1" key="2">
    <citation type="submission" date="2011-02" db="EMBL/GenBank/DDBJ databases">
        <authorList>
            <person name="MacLean D."/>
        </authorList>
    </citation>
    <scope>NUCLEOTIDE SEQUENCE</scope>
</reference>
<sequence length="166" mass="19322">MSKLCRDVVADNSGYYIQKVLQKYMRSNPKSAPHRIDFPYNLDKDLSPSVLIHKPITRDGFKQVRCTLLVSEMQAIFSNFGYIVDRILARVSSAMNAEKVDADMENFFRFDLDHTHRILNATDEKWIFIAAIAAVLEVESRKDKTDCWYHVFFWTRSAGHILQDNE</sequence>
<organism evidence="1">
    <name type="scientific">Albugo laibachii Nc14</name>
    <dbReference type="NCBI Taxonomy" id="890382"/>
    <lineage>
        <taxon>Eukaryota</taxon>
        <taxon>Sar</taxon>
        <taxon>Stramenopiles</taxon>
        <taxon>Oomycota</taxon>
        <taxon>Peronosporomycetes</taxon>
        <taxon>Albuginales</taxon>
        <taxon>Albuginaceae</taxon>
        <taxon>Albugo</taxon>
    </lineage>
</organism>
<gene>
    <name evidence="1" type="primary">AlNc14C334G10725</name>
    <name evidence="1" type="ORF">ALNC14_120930</name>
</gene>
<name>F0WWW4_9STRA</name>
<accession>F0WWW4</accession>
<proteinExistence type="predicted"/>
<dbReference type="HOGENOM" id="CLU_113923_0_0_1"/>
<protein>
    <submittedName>
        <fullName evidence="1">AlNc14C334G10725 protein</fullName>
    </submittedName>
</protein>
<dbReference type="AlphaFoldDB" id="F0WWW4"/>
<dbReference type="EMBL" id="FR824379">
    <property type="protein sequence ID" value="CCA25949.1"/>
    <property type="molecule type" value="Genomic_DNA"/>
</dbReference>
<evidence type="ECO:0000313" key="1">
    <source>
        <dbReference type="EMBL" id="CCA25949.1"/>
    </source>
</evidence>
<reference evidence="1" key="1">
    <citation type="journal article" date="2011" name="PLoS Biol.">
        <title>Gene gain and loss during evolution of obligate parasitism in the white rust pathogen of Arabidopsis thaliana.</title>
        <authorList>
            <person name="Kemen E."/>
            <person name="Gardiner A."/>
            <person name="Schultz-Larsen T."/>
            <person name="Kemen A.C."/>
            <person name="Balmuth A.L."/>
            <person name="Robert-Seilaniantz A."/>
            <person name="Bailey K."/>
            <person name="Holub E."/>
            <person name="Studholme D.J."/>
            <person name="Maclean D."/>
            <person name="Jones J.D."/>
        </authorList>
    </citation>
    <scope>NUCLEOTIDE SEQUENCE</scope>
</reference>